<accession>A0ABV5DZ96</accession>
<evidence type="ECO:0000256" key="1">
    <source>
        <dbReference type="SAM" id="MobiDB-lite"/>
    </source>
</evidence>
<evidence type="ECO:0000313" key="3">
    <source>
        <dbReference type="Proteomes" id="UP001585053"/>
    </source>
</evidence>
<keyword evidence="3" id="KW-1185">Reference proteome</keyword>
<dbReference type="Proteomes" id="UP001585053">
    <property type="component" value="Unassembled WGS sequence"/>
</dbReference>
<protein>
    <submittedName>
        <fullName evidence="2">Uncharacterized protein</fullName>
    </submittedName>
</protein>
<dbReference type="EMBL" id="JAYMRS010000007">
    <property type="protein sequence ID" value="MFB8769920.1"/>
    <property type="molecule type" value="Genomic_DNA"/>
</dbReference>
<dbReference type="RefSeq" id="WP_376737635.1">
    <property type="nucleotide sequence ID" value="NZ_JAYMRS010000007.1"/>
</dbReference>
<organism evidence="2 3">
    <name type="scientific">Nocardiopsis alba</name>
    <dbReference type="NCBI Taxonomy" id="53437"/>
    <lineage>
        <taxon>Bacteria</taxon>
        <taxon>Bacillati</taxon>
        <taxon>Actinomycetota</taxon>
        <taxon>Actinomycetes</taxon>
        <taxon>Streptosporangiales</taxon>
        <taxon>Nocardiopsidaceae</taxon>
        <taxon>Nocardiopsis</taxon>
    </lineage>
</organism>
<gene>
    <name evidence="2" type="ORF">VSQ78_19605</name>
</gene>
<proteinExistence type="predicted"/>
<evidence type="ECO:0000313" key="2">
    <source>
        <dbReference type="EMBL" id="MFB8769920.1"/>
    </source>
</evidence>
<reference evidence="2 3" key="1">
    <citation type="submission" date="2024-01" db="EMBL/GenBank/DDBJ databases">
        <title>Genome mining of biosynthetic gene clusters to explore secondary metabolites of Streptomyces sp.</title>
        <authorList>
            <person name="Baig A."/>
            <person name="Ajitkumar Shintre N."/>
            <person name="Kumar H."/>
            <person name="Anbarasu A."/>
            <person name="Ramaiah S."/>
        </authorList>
    </citation>
    <scope>NUCLEOTIDE SEQUENCE [LARGE SCALE GENOMIC DNA]</scope>
    <source>
        <strain evidence="2 3">A01</strain>
    </source>
</reference>
<comment type="caution">
    <text evidence="2">The sequence shown here is derived from an EMBL/GenBank/DDBJ whole genome shotgun (WGS) entry which is preliminary data.</text>
</comment>
<feature type="compositionally biased region" description="Polar residues" evidence="1">
    <location>
        <begin position="84"/>
        <end position="93"/>
    </location>
</feature>
<feature type="region of interest" description="Disordered" evidence="1">
    <location>
        <begin position="84"/>
        <end position="106"/>
    </location>
</feature>
<name>A0ABV5DZ96_9ACTN</name>
<sequence length="106" mass="11205">MIDERELAHSRSASWYSPQALLARSLMMWLRSVFAGFSFQASSACISSRNSQASSRIAPSFSLALRAASAKVSKAVTAAETSLSMSSPRSATRSIAEKSVSLSGAV</sequence>